<reference evidence="2 3" key="1">
    <citation type="submission" date="2017-12" db="EMBL/GenBank/DDBJ databases">
        <title>Comparative genomics of Botrytis spp.</title>
        <authorList>
            <person name="Valero-Jimenez C.A."/>
            <person name="Tapia P."/>
            <person name="Veloso J."/>
            <person name="Silva-Moreno E."/>
            <person name="Staats M."/>
            <person name="Valdes J.H."/>
            <person name="Van Kan J.A.L."/>
        </authorList>
    </citation>
    <scope>NUCLEOTIDE SEQUENCE [LARGE SCALE GENOMIC DNA]</scope>
    <source>
        <strain evidence="2 3">MUCL2120</strain>
    </source>
</reference>
<comment type="caution">
    <text evidence="2">The sequence shown here is derived from an EMBL/GenBank/DDBJ whole genome shotgun (WGS) entry which is preliminary data.</text>
</comment>
<dbReference type="Proteomes" id="UP000297452">
    <property type="component" value="Unassembled WGS sequence"/>
</dbReference>
<accession>A0A4Z1H3I9</accession>
<name>A0A4Z1H3I9_9HELO</name>
<organism evidence="2 3">
    <name type="scientific">Botryotinia narcissicola</name>
    <dbReference type="NCBI Taxonomy" id="278944"/>
    <lineage>
        <taxon>Eukaryota</taxon>
        <taxon>Fungi</taxon>
        <taxon>Dikarya</taxon>
        <taxon>Ascomycota</taxon>
        <taxon>Pezizomycotina</taxon>
        <taxon>Leotiomycetes</taxon>
        <taxon>Helotiales</taxon>
        <taxon>Sclerotiniaceae</taxon>
        <taxon>Botryotinia</taxon>
    </lineage>
</organism>
<dbReference type="AlphaFoldDB" id="A0A4Z1H3I9"/>
<keyword evidence="3" id="KW-1185">Reference proteome</keyword>
<feature type="chain" id="PRO_5021427183" evidence="1">
    <location>
        <begin position="21"/>
        <end position="214"/>
    </location>
</feature>
<proteinExistence type="predicted"/>
<dbReference type="OrthoDB" id="5096681at2759"/>
<evidence type="ECO:0000313" key="3">
    <source>
        <dbReference type="Proteomes" id="UP000297452"/>
    </source>
</evidence>
<keyword evidence="1" id="KW-0732">Signal</keyword>
<feature type="signal peptide" evidence="1">
    <location>
        <begin position="1"/>
        <end position="20"/>
    </location>
</feature>
<evidence type="ECO:0000256" key="1">
    <source>
        <dbReference type="SAM" id="SignalP"/>
    </source>
</evidence>
<protein>
    <submittedName>
        <fullName evidence="2">Uncharacterized protein</fullName>
    </submittedName>
</protein>
<evidence type="ECO:0000313" key="2">
    <source>
        <dbReference type="EMBL" id="TGO43538.1"/>
    </source>
</evidence>
<gene>
    <name evidence="2" type="ORF">BOTNAR_2704g00010</name>
</gene>
<sequence length="214" mass="23840">MQFSTLIKFLLIAQHLGVQSNDVTELMNTTDLGSIDATKWAATFNQSSETVAAWSPIIKNRMLSMMHILLNFESTEENTQEKRLNLAQRVGNLDVIRAETDLKVQLLDDEQQDKKSCLWQITCVTCVSAAVAATTDPIATCASTAYVTIGQLRLKLQEPSFRPSSWLLLDVLRLIVLRLTCEFSGDFADKPGGVQGSSFKEALNMNFWVDSRSC</sequence>
<dbReference type="EMBL" id="PQXJ01002697">
    <property type="protein sequence ID" value="TGO43538.1"/>
    <property type="molecule type" value="Genomic_DNA"/>
</dbReference>